<comment type="caution">
    <text evidence="1">The sequence shown here is derived from an EMBL/GenBank/DDBJ whole genome shotgun (WGS) entry which is preliminary data.</text>
</comment>
<proteinExistence type="predicted"/>
<dbReference type="EMBL" id="BPLQ01008115">
    <property type="protein sequence ID" value="GIY34926.1"/>
    <property type="molecule type" value="Genomic_DNA"/>
</dbReference>
<accession>A0AAV4SNX6</accession>
<dbReference type="Proteomes" id="UP001054837">
    <property type="component" value="Unassembled WGS sequence"/>
</dbReference>
<name>A0AAV4SNX6_9ARAC</name>
<reference evidence="1 2" key="1">
    <citation type="submission" date="2021-06" db="EMBL/GenBank/DDBJ databases">
        <title>Caerostris darwini draft genome.</title>
        <authorList>
            <person name="Kono N."/>
            <person name="Arakawa K."/>
        </authorList>
    </citation>
    <scope>NUCLEOTIDE SEQUENCE [LARGE SCALE GENOMIC DNA]</scope>
</reference>
<protein>
    <submittedName>
        <fullName evidence="1">Uncharacterized protein</fullName>
    </submittedName>
</protein>
<gene>
    <name evidence="1" type="ORF">CDAR_36351</name>
</gene>
<evidence type="ECO:0000313" key="2">
    <source>
        <dbReference type="Proteomes" id="UP001054837"/>
    </source>
</evidence>
<sequence>MLRYYRVTFALIFLTESDKGHYLVRQSFNLFIYFTGQGNSAAILTALTSNCPDDEIWGFRNWVISRQKGQPLIAHFLTLVQKGQNQCALALFIWGSFMGIKETLVLSIGPREKSFVYL</sequence>
<dbReference type="AlphaFoldDB" id="A0AAV4SNX6"/>
<evidence type="ECO:0000313" key="1">
    <source>
        <dbReference type="EMBL" id="GIY34926.1"/>
    </source>
</evidence>
<keyword evidence="2" id="KW-1185">Reference proteome</keyword>
<organism evidence="1 2">
    <name type="scientific">Caerostris darwini</name>
    <dbReference type="NCBI Taxonomy" id="1538125"/>
    <lineage>
        <taxon>Eukaryota</taxon>
        <taxon>Metazoa</taxon>
        <taxon>Ecdysozoa</taxon>
        <taxon>Arthropoda</taxon>
        <taxon>Chelicerata</taxon>
        <taxon>Arachnida</taxon>
        <taxon>Araneae</taxon>
        <taxon>Araneomorphae</taxon>
        <taxon>Entelegynae</taxon>
        <taxon>Araneoidea</taxon>
        <taxon>Araneidae</taxon>
        <taxon>Caerostris</taxon>
    </lineage>
</organism>